<organism evidence="1 2">
    <name type="scientific">Cuscuta epithymum</name>
    <dbReference type="NCBI Taxonomy" id="186058"/>
    <lineage>
        <taxon>Eukaryota</taxon>
        <taxon>Viridiplantae</taxon>
        <taxon>Streptophyta</taxon>
        <taxon>Embryophyta</taxon>
        <taxon>Tracheophyta</taxon>
        <taxon>Spermatophyta</taxon>
        <taxon>Magnoliopsida</taxon>
        <taxon>eudicotyledons</taxon>
        <taxon>Gunneridae</taxon>
        <taxon>Pentapetalae</taxon>
        <taxon>asterids</taxon>
        <taxon>lamiids</taxon>
        <taxon>Solanales</taxon>
        <taxon>Convolvulaceae</taxon>
        <taxon>Cuscuteae</taxon>
        <taxon>Cuscuta</taxon>
        <taxon>Cuscuta subgen. Cuscuta</taxon>
    </lineage>
</organism>
<reference evidence="1" key="1">
    <citation type="submission" date="2022-07" db="EMBL/GenBank/DDBJ databases">
        <authorList>
            <person name="Macas J."/>
            <person name="Novak P."/>
            <person name="Neumann P."/>
        </authorList>
    </citation>
    <scope>NUCLEOTIDE SEQUENCE</scope>
</reference>
<proteinExistence type="predicted"/>
<accession>A0AAV0F4I0</accession>
<protein>
    <submittedName>
        <fullName evidence="1">Uncharacterized protein</fullName>
    </submittedName>
</protein>
<evidence type="ECO:0000313" key="2">
    <source>
        <dbReference type="Proteomes" id="UP001152523"/>
    </source>
</evidence>
<keyword evidence="2" id="KW-1185">Reference proteome</keyword>
<dbReference type="AlphaFoldDB" id="A0AAV0F4I0"/>
<name>A0AAV0F4I0_9ASTE</name>
<dbReference type="Proteomes" id="UP001152523">
    <property type="component" value="Unassembled WGS sequence"/>
</dbReference>
<gene>
    <name evidence="1" type="ORF">CEPIT_LOCUS30511</name>
</gene>
<dbReference type="EMBL" id="CAMAPF010000959">
    <property type="protein sequence ID" value="CAH9130282.1"/>
    <property type="molecule type" value="Genomic_DNA"/>
</dbReference>
<sequence>MLRGGSRYQTAPHSNGFRIIIESKYFRFYIVDCNTIRISESKYGFSSAIDLDIERITWVKDSIYKLLSDNWSYNRFDLKNSLCILHDANFFGGFYRIIEKGNDSLFIPEGRNGRGINLFLEGIIRAHTLLKELAAKQTSMVHEQISCEEFSGKHSNSECDLISMGRNHSHQNDFSISGNLLQVDIDHSASSEKSFNSIKDNISEHVPEIDSSLVHIKDFFQITMSQRVDSLSQFLIKEFERILASSFNNRGKLEERLVHEEKDTRYANPNFSRDFFSDDQDSEAYEQFCTHSGDDFLGHASESGKRTPISSMEDLWDSDMNQDICNKALLVTRENCLPTENLNTQIKIYRKTKQRSHLMRTRSQTRMEF</sequence>
<evidence type="ECO:0000313" key="1">
    <source>
        <dbReference type="EMBL" id="CAH9130282.1"/>
    </source>
</evidence>
<comment type="caution">
    <text evidence="1">The sequence shown here is derived from an EMBL/GenBank/DDBJ whole genome shotgun (WGS) entry which is preliminary data.</text>
</comment>